<evidence type="ECO:0000313" key="1">
    <source>
        <dbReference type="EMBL" id="KAJ1901881.1"/>
    </source>
</evidence>
<comment type="caution">
    <text evidence="1">The sequence shown here is derived from an EMBL/GenBank/DDBJ whole genome shotgun (WGS) entry which is preliminary data.</text>
</comment>
<organism evidence="1 2">
    <name type="scientific">Kickxella alabastrina</name>
    <dbReference type="NCBI Taxonomy" id="61397"/>
    <lineage>
        <taxon>Eukaryota</taxon>
        <taxon>Fungi</taxon>
        <taxon>Fungi incertae sedis</taxon>
        <taxon>Zoopagomycota</taxon>
        <taxon>Kickxellomycotina</taxon>
        <taxon>Kickxellomycetes</taxon>
        <taxon>Kickxellales</taxon>
        <taxon>Kickxellaceae</taxon>
        <taxon>Kickxella</taxon>
    </lineage>
</organism>
<name>A0ACC1IVZ0_9FUNG</name>
<protein>
    <submittedName>
        <fullName evidence="1">Uncharacterized protein</fullName>
    </submittedName>
</protein>
<gene>
    <name evidence="1" type="ORF">LPJ66_000438</name>
</gene>
<reference evidence="1" key="1">
    <citation type="submission" date="2022-07" db="EMBL/GenBank/DDBJ databases">
        <title>Phylogenomic reconstructions and comparative analyses of Kickxellomycotina fungi.</title>
        <authorList>
            <person name="Reynolds N.K."/>
            <person name="Stajich J.E."/>
            <person name="Barry K."/>
            <person name="Grigoriev I.V."/>
            <person name="Crous P."/>
            <person name="Smith M.E."/>
        </authorList>
    </citation>
    <scope>NUCLEOTIDE SEQUENCE</scope>
    <source>
        <strain evidence="1">Benny 63K</strain>
    </source>
</reference>
<sequence>MIMRSRVSAGAGASTATRKATNGLPRAAASSSHSSSAHKASLPPNRSTGPSSTQHQQQQQQFSASDADAASIFYPELFGQAIEYYFYPNSSVPVFCPSTEQFSDFEALVSAIEPLALRAGICKIVPPTQWRDELEGSAGVRVFDEEDFPILKPIVQHFNGNSGIFHQYNVEFHRKVKLAQFFQTSQDASHRVPEHKAGAEDNSSREDKAHRKQQGAEPAVYASETVGVAVDYRTGDVRLTSAAAAAVREGVRSESARAKFQPATASYRPRPQTDGEPAADHNGVRPARSFARDGRALFVSSAEYAENEELERMYWKNLLFQPPMYGADVLGTLFPPVEDFPTWNIRRLPGLLRRIDQRMPGVNDPYLYLGMWKATFAWHVEDMDLYSINYIHFGSPKAWYAIPVEARARFEMSMQNVFAGDHKLCSQFLRHKAFLLSPRFLASQGIPFNRVVQRAGEIVLTFPLGYHAGFNHGFNCAESVNFAIDRWLEVAPLSRHCECVKDSVTIDLMEWFGEDARGRRGEGPADMAVESVSSPKKRAAQRRHAAAAVAEKKKDLPAAAPAAAGSTVVVKRPIGRPRKTEAVAVAVATAKRKSADKCSPKAAVAAEDEGENEPEEPKAKRPVHRTRKPAPKPVPEPPAEPPVEPPAEPGTELDLDPHYFAASLHTPVGTCGGCLLPMDLLRADYVECQQCGLTVHPLCCALEPSAYARARGHMDYKCANCVMDTDQLSCALCAYQNGVLLPVRGMRGMGSGGAAAAAKGRIFAHYLCARFIPDVRVEFKHAWSLSPRLPMVPFPLPVCSESGGDRIGTRSRTAQAHAQETMDVDEDDQDTDDDLMATSARVCVVIDK</sequence>
<dbReference type="EMBL" id="JANBPG010000012">
    <property type="protein sequence ID" value="KAJ1901881.1"/>
    <property type="molecule type" value="Genomic_DNA"/>
</dbReference>
<dbReference type="Proteomes" id="UP001150581">
    <property type="component" value="Unassembled WGS sequence"/>
</dbReference>
<keyword evidence="2" id="KW-1185">Reference proteome</keyword>
<evidence type="ECO:0000313" key="2">
    <source>
        <dbReference type="Proteomes" id="UP001150581"/>
    </source>
</evidence>
<accession>A0ACC1IVZ0</accession>
<proteinExistence type="predicted"/>